<protein>
    <submittedName>
        <fullName evidence="1">Uncharacterized protein</fullName>
    </submittedName>
</protein>
<organism evidence="1 2">
    <name type="scientific">Dallia pectoralis</name>
    <name type="common">Alaska blackfish</name>
    <dbReference type="NCBI Taxonomy" id="75939"/>
    <lineage>
        <taxon>Eukaryota</taxon>
        <taxon>Metazoa</taxon>
        <taxon>Chordata</taxon>
        <taxon>Craniata</taxon>
        <taxon>Vertebrata</taxon>
        <taxon>Euteleostomi</taxon>
        <taxon>Actinopterygii</taxon>
        <taxon>Neopterygii</taxon>
        <taxon>Teleostei</taxon>
        <taxon>Protacanthopterygii</taxon>
        <taxon>Esociformes</taxon>
        <taxon>Umbridae</taxon>
        <taxon>Dallia</taxon>
    </lineage>
</organism>
<proteinExistence type="predicted"/>
<name>A0ACC2GNF6_DALPE</name>
<accession>A0ACC2GNF6</accession>
<dbReference type="Proteomes" id="UP001157502">
    <property type="component" value="Chromosome 11"/>
</dbReference>
<keyword evidence="2" id="KW-1185">Reference proteome</keyword>
<comment type="caution">
    <text evidence="1">The sequence shown here is derived from an EMBL/GenBank/DDBJ whole genome shotgun (WGS) entry which is preliminary data.</text>
</comment>
<dbReference type="EMBL" id="CM055738">
    <property type="protein sequence ID" value="KAJ8004988.1"/>
    <property type="molecule type" value="Genomic_DNA"/>
</dbReference>
<evidence type="ECO:0000313" key="2">
    <source>
        <dbReference type="Proteomes" id="UP001157502"/>
    </source>
</evidence>
<reference evidence="1" key="1">
    <citation type="submission" date="2021-05" db="EMBL/GenBank/DDBJ databases">
        <authorList>
            <person name="Pan Q."/>
            <person name="Jouanno E."/>
            <person name="Zahm M."/>
            <person name="Klopp C."/>
            <person name="Cabau C."/>
            <person name="Louis A."/>
            <person name="Berthelot C."/>
            <person name="Parey E."/>
            <person name="Roest Crollius H."/>
            <person name="Montfort J."/>
            <person name="Robinson-Rechavi M."/>
            <person name="Bouchez O."/>
            <person name="Lampietro C."/>
            <person name="Lopez Roques C."/>
            <person name="Donnadieu C."/>
            <person name="Postlethwait J."/>
            <person name="Bobe J."/>
            <person name="Dillon D."/>
            <person name="Chandos A."/>
            <person name="von Hippel F."/>
            <person name="Guiguen Y."/>
        </authorList>
    </citation>
    <scope>NUCLEOTIDE SEQUENCE</scope>
    <source>
        <strain evidence="1">YG-Jan2019</strain>
    </source>
</reference>
<gene>
    <name evidence="1" type="ORF">DPEC_G00141990</name>
</gene>
<sequence>MINRTCPLSPPPPPEFSSCLDLSALRWKLFSLSTSDSVSQSAQVPTRRRRAVVHGGGLAPSLSLIEELGGANIHWSPTQFSMVNAFTFTSAIETLGAIRDYSTEQLGVLREKTIEVWGPVSGLNESHVVRLGCVAQGFNHTELRSLPLSSLDTLETLAHCSWTQPQREAVWRCFAAHANKTARDLGAVELVGLDQFICGLNAAEISQLHADAFREAVQSVGQVRCPLAVMEHLKQLAVSVFGEAQGWTEAQVTSMGNIMAGLSMSELRVLSPSALSFLTPTSIPLIPPDRFAALSAMQLEALGLDNAVMVTTEQKAVLGEAQRAALGSVLGVASKGAEAIPNPPGNLLPSSGASLLGTLGVGVFLQPFLFLLLGFVL</sequence>
<evidence type="ECO:0000313" key="1">
    <source>
        <dbReference type="EMBL" id="KAJ8004988.1"/>
    </source>
</evidence>